<reference evidence="3" key="1">
    <citation type="submission" date="2020-10" db="EMBL/GenBank/DDBJ databases">
        <title>Genome Sequence of Monilinia vaccinii-corymbosi Sheds Light on Mummy Berry Disease Infection of Blueberry and Mating Type.</title>
        <authorList>
            <person name="Yow A.G."/>
            <person name="Zhang Y."/>
            <person name="Bansal K."/>
            <person name="Eacker S.M."/>
            <person name="Sullivan S."/>
            <person name="Liachko I."/>
            <person name="Cubeta M.A."/>
            <person name="Rollins J.A."/>
            <person name="Ashrafi H."/>
        </authorList>
    </citation>
    <scope>NUCLEOTIDE SEQUENCE</scope>
    <source>
        <strain evidence="3">RL-1</strain>
    </source>
</reference>
<feature type="region of interest" description="Disordered" evidence="2">
    <location>
        <begin position="522"/>
        <end position="552"/>
    </location>
</feature>
<dbReference type="EMBL" id="CP063405">
    <property type="protein sequence ID" value="QSZ30276.1"/>
    <property type="molecule type" value="Genomic_DNA"/>
</dbReference>
<keyword evidence="4" id="KW-1185">Reference proteome</keyword>
<dbReference type="AlphaFoldDB" id="A0A8A3P4P3"/>
<evidence type="ECO:0000313" key="3">
    <source>
        <dbReference type="EMBL" id="QSZ30276.1"/>
    </source>
</evidence>
<accession>A0A8A3P4P3</accession>
<name>A0A8A3P4P3_9HELO</name>
<dbReference type="OrthoDB" id="10386403at2759"/>
<proteinExistence type="predicted"/>
<gene>
    <name evidence="3" type="ORF">DSL72_004798</name>
</gene>
<dbReference type="Proteomes" id="UP000672032">
    <property type="component" value="Chromosome 1"/>
</dbReference>
<sequence>MSSVRIWNAYETFGIKQANSCQWELSTAEREIDGCKRVVLDTKSRDTILKRIELQPPSEAFATLEIISQQSLCKFCAKHPARHRQLIVAWKLRLSDALRSYVQLCLKQQRSLAEKLEECRKIIIDLDKKIEMLDETGAHPKITPTQTEGSQARILTIKAFRDQNEKLVHKQEMLLSENKKLTGQLESQNKELEVYKAKESELESYKSEVLILRSRLKEWSDFGENMKKNPDKGVRSFLTSLQVLQSDNKGTNSSDEPKKEAFQFSSFDAAKGPYAKGPNPKARLPYGDYRIIKSVGTSTQTPPLTIESPFAFKAETGTDSVASRTTPVSKASLSENKIASSGISPSNINPFTTPASTSLPMHTTKGHSNQIETTPSFSLTVSPVIKGDMFGTTASSFGNGSDKISSASPKLAIKDREVSSSTTPASEFYTNWFKTLPAPANPFKNASIGNINVFATPSQFWSSTMKSEPFKAFQFPPPTTKPSSTGPFGGISGFSKNPTTATPDKPFSFSFKAPVPVEKDSTSNSRSVLGIKTPNESPTASSKKGGLFGGGIPHSGMATPLFEIIPHQPSTDSSSAAGKIFGNFTSDAAGFRAGSG</sequence>
<evidence type="ECO:0000256" key="2">
    <source>
        <dbReference type="SAM" id="MobiDB-lite"/>
    </source>
</evidence>
<feature type="coiled-coil region" evidence="1">
    <location>
        <begin position="171"/>
        <end position="215"/>
    </location>
</feature>
<protein>
    <submittedName>
        <fullName evidence="3">Uncharacterized protein</fullName>
    </submittedName>
</protein>
<evidence type="ECO:0000256" key="1">
    <source>
        <dbReference type="SAM" id="Coils"/>
    </source>
</evidence>
<organism evidence="3 4">
    <name type="scientific">Monilinia vaccinii-corymbosi</name>
    <dbReference type="NCBI Taxonomy" id="61207"/>
    <lineage>
        <taxon>Eukaryota</taxon>
        <taxon>Fungi</taxon>
        <taxon>Dikarya</taxon>
        <taxon>Ascomycota</taxon>
        <taxon>Pezizomycotina</taxon>
        <taxon>Leotiomycetes</taxon>
        <taxon>Helotiales</taxon>
        <taxon>Sclerotiniaceae</taxon>
        <taxon>Monilinia</taxon>
    </lineage>
</organism>
<evidence type="ECO:0000313" key="4">
    <source>
        <dbReference type="Proteomes" id="UP000672032"/>
    </source>
</evidence>
<feature type="region of interest" description="Disordered" evidence="2">
    <location>
        <begin position="477"/>
        <end position="499"/>
    </location>
</feature>
<keyword evidence="1" id="KW-0175">Coiled coil</keyword>